<proteinExistence type="predicted"/>
<sequence length="213" mass="22505">MSRGGQIAADAVRDMLVGLADALRTAQDTLSEAGRISEGGMGYEIPYLDFTFEVEFSEQTSNQPSTAAPILKLFPRTSSSGGNRETDITSRISGRLVSTPTHGGRPAALLEMALVHNADGPAIDILLSNTAGERLTDAFIELQVDVDMTERLIGFRPTPTQRLALLPSQTVLTDEQGYVRLSLSTGSLGGKSVVVKAEAQGAVTRLIVGGSES</sequence>
<protein>
    <submittedName>
        <fullName evidence="2">Uncharacterized protein</fullName>
    </submittedName>
</protein>
<evidence type="ECO:0000313" key="3">
    <source>
        <dbReference type="Proteomes" id="UP001595386"/>
    </source>
</evidence>
<dbReference type="Proteomes" id="UP001595386">
    <property type="component" value="Unassembled WGS sequence"/>
</dbReference>
<evidence type="ECO:0000313" key="2">
    <source>
        <dbReference type="EMBL" id="MFC2993052.1"/>
    </source>
</evidence>
<evidence type="ECO:0000256" key="1">
    <source>
        <dbReference type="SAM" id="MobiDB-lite"/>
    </source>
</evidence>
<accession>A0ABV7B6F8</accession>
<feature type="region of interest" description="Disordered" evidence="1">
    <location>
        <begin position="74"/>
        <end position="100"/>
    </location>
</feature>
<name>A0ABV7B6F8_9GAMM</name>
<dbReference type="EMBL" id="JBHRSQ010000018">
    <property type="protein sequence ID" value="MFC2993052.1"/>
    <property type="molecule type" value="Genomic_DNA"/>
</dbReference>
<reference evidence="3" key="1">
    <citation type="journal article" date="2019" name="Int. J. Syst. Evol. Microbiol.">
        <title>The Global Catalogue of Microorganisms (GCM) 10K type strain sequencing project: providing services to taxonomists for standard genome sequencing and annotation.</title>
        <authorList>
            <consortium name="The Broad Institute Genomics Platform"/>
            <consortium name="The Broad Institute Genome Sequencing Center for Infectious Disease"/>
            <person name="Wu L."/>
            <person name="Ma J."/>
        </authorList>
    </citation>
    <scope>NUCLEOTIDE SEQUENCE [LARGE SCALE GENOMIC DNA]</scope>
    <source>
        <strain evidence="3">KCTC 52660</strain>
    </source>
</reference>
<feature type="compositionally biased region" description="Polar residues" evidence="1">
    <location>
        <begin position="76"/>
        <end position="100"/>
    </location>
</feature>
<dbReference type="RefSeq" id="WP_379760310.1">
    <property type="nucleotide sequence ID" value="NZ_JBHRSQ010000018.1"/>
</dbReference>
<organism evidence="2 3">
    <name type="scientific">Halomonas tibetensis</name>
    <dbReference type="NCBI Taxonomy" id="2259590"/>
    <lineage>
        <taxon>Bacteria</taxon>
        <taxon>Pseudomonadati</taxon>
        <taxon>Pseudomonadota</taxon>
        <taxon>Gammaproteobacteria</taxon>
        <taxon>Oceanospirillales</taxon>
        <taxon>Halomonadaceae</taxon>
        <taxon>Halomonas</taxon>
    </lineage>
</organism>
<keyword evidence="3" id="KW-1185">Reference proteome</keyword>
<gene>
    <name evidence="2" type="ORF">ACFODV_13565</name>
</gene>
<comment type="caution">
    <text evidence="2">The sequence shown here is derived from an EMBL/GenBank/DDBJ whole genome shotgun (WGS) entry which is preliminary data.</text>
</comment>